<dbReference type="EMBL" id="SNXZ01000004">
    <property type="protein sequence ID" value="TDP96621.1"/>
    <property type="molecule type" value="Genomic_DNA"/>
</dbReference>
<dbReference type="AlphaFoldDB" id="A0A4R6S9Y4"/>
<name>A0A4R6S9Y4_LABRH</name>
<comment type="caution">
    <text evidence="1">The sequence shown here is derived from an EMBL/GenBank/DDBJ whole genome shotgun (WGS) entry which is preliminary data.</text>
</comment>
<keyword evidence="2" id="KW-1185">Reference proteome</keyword>
<gene>
    <name evidence="1" type="ORF">EV186_104609</name>
</gene>
<dbReference type="RefSeq" id="WP_166659326.1">
    <property type="nucleotide sequence ID" value="NZ_SNXZ01000004.1"/>
</dbReference>
<organism evidence="1 2">
    <name type="scientific">Labedaea rhizosphaerae</name>
    <dbReference type="NCBI Taxonomy" id="598644"/>
    <lineage>
        <taxon>Bacteria</taxon>
        <taxon>Bacillati</taxon>
        <taxon>Actinomycetota</taxon>
        <taxon>Actinomycetes</taxon>
        <taxon>Pseudonocardiales</taxon>
        <taxon>Pseudonocardiaceae</taxon>
        <taxon>Labedaea</taxon>
    </lineage>
</organism>
<dbReference type="Proteomes" id="UP000295444">
    <property type="component" value="Unassembled WGS sequence"/>
</dbReference>
<accession>A0A4R6S9Y4</accession>
<sequence length="48" mass="4925">MQQIVPFMAALAIPADAVVAEIASCPAAAAFSRTTIDVKTTDNEGSDD</sequence>
<proteinExistence type="predicted"/>
<protein>
    <submittedName>
        <fullName evidence="1">Uncharacterized protein</fullName>
    </submittedName>
</protein>
<reference evidence="1 2" key="1">
    <citation type="submission" date="2019-03" db="EMBL/GenBank/DDBJ databases">
        <title>Genomic Encyclopedia of Type Strains, Phase IV (KMG-IV): sequencing the most valuable type-strain genomes for metagenomic binning, comparative biology and taxonomic classification.</title>
        <authorList>
            <person name="Goeker M."/>
        </authorList>
    </citation>
    <scope>NUCLEOTIDE SEQUENCE [LARGE SCALE GENOMIC DNA]</scope>
    <source>
        <strain evidence="1 2">DSM 45361</strain>
    </source>
</reference>
<evidence type="ECO:0000313" key="2">
    <source>
        <dbReference type="Proteomes" id="UP000295444"/>
    </source>
</evidence>
<evidence type="ECO:0000313" key="1">
    <source>
        <dbReference type="EMBL" id="TDP96621.1"/>
    </source>
</evidence>